<dbReference type="InterPro" id="IPR011598">
    <property type="entry name" value="bHLH_dom"/>
</dbReference>
<comment type="caution">
    <text evidence="7">The sequence shown here is derived from an EMBL/GenBank/DDBJ whole genome shotgun (WGS) entry which is preliminary data.</text>
</comment>
<evidence type="ECO:0000256" key="3">
    <source>
        <dbReference type="ARBA" id="ARBA00023163"/>
    </source>
</evidence>
<keyword evidence="4" id="KW-0539">Nucleus</keyword>
<comment type="subcellular location">
    <subcellularLocation>
        <location evidence="1">Nucleus</location>
    </subcellularLocation>
</comment>
<feature type="region of interest" description="Disordered" evidence="5">
    <location>
        <begin position="194"/>
        <end position="215"/>
    </location>
</feature>
<dbReference type="Proteomes" id="UP000827721">
    <property type="component" value="Unassembled WGS sequence"/>
</dbReference>
<keyword evidence="3" id="KW-0804">Transcription</keyword>
<evidence type="ECO:0000256" key="1">
    <source>
        <dbReference type="ARBA" id="ARBA00004123"/>
    </source>
</evidence>
<proteinExistence type="predicted"/>
<evidence type="ECO:0000259" key="6">
    <source>
        <dbReference type="Pfam" id="PF00010"/>
    </source>
</evidence>
<evidence type="ECO:0000256" key="4">
    <source>
        <dbReference type="ARBA" id="ARBA00023242"/>
    </source>
</evidence>
<gene>
    <name evidence="7" type="ORF">JRO89_XS10G0105900</name>
</gene>
<protein>
    <recommendedName>
        <fullName evidence="6">BHLH domain-containing protein</fullName>
    </recommendedName>
</protein>
<dbReference type="InterPro" id="IPR036638">
    <property type="entry name" value="HLH_DNA-bd_sf"/>
</dbReference>
<evidence type="ECO:0000256" key="5">
    <source>
        <dbReference type="SAM" id="MobiDB-lite"/>
    </source>
</evidence>
<feature type="compositionally biased region" description="Basic and acidic residues" evidence="5">
    <location>
        <begin position="194"/>
        <end position="207"/>
    </location>
</feature>
<evidence type="ECO:0000313" key="8">
    <source>
        <dbReference type="Proteomes" id="UP000827721"/>
    </source>
</evidence>
<dbReference type="InterPro" id="IPR015660">
    <property type="entry name" value="MASH1/Ascl1a-like"/>
</dbReference>
<dbReference type="PANTHER" id="PTHR13935">
    <property type="entry name" value="ACHAETE-SCUTE TRANSCRIPTION FACTOR-RELATED"/>
    <property type="match status" value="1"/>
</dbReference>
<evidence type="ECO:0000313" key="7">
    <source>
        <dbReference type="EMBL" id="KAH7560798.1"/>
    </source>
</evidence>
<sequence length="229" mass="25810">MARISWSSRAKRNITEKNRRIHMKNLIGRLTSLLPHQPSNSKQLKRNNESLKRKKAILKGDNNKKKFDHNLISNGPSKQLPIINITTFDSILEVNLLVSGFNKNFMFYEIINVLEEEGAQVIDAVQTKAGDQIIYTIKSKPTLDAKMIDDMIKFGKVFNDKQGIGFTGESKATTSGFIGESKTFTSKMIFVKAESSKQDDQMHKPSEKPQGAQDKSPNFISVCHYCNVA</sequence>
<dbReference type="Pfam" id="PF00010">
    <property type="entry name" value="HLH"/>
    <property type="match status" value="1"/>
</dbReference>
<reference evidence="7 8" key="1">
    <citation type="submission" date="2021-02" db="EMBL/GenBank/DDBJ databases">
        <title>Plant Genome Project.</title>
        <authorList>
            <person name="Zhang R.-G."/>
        </authorList>
    </citation>
    <scope>NUCLEOTIDE SEQUENCE [LARGE SCALE GENOMIC DNA]</scope>
    <source>
        <tissue evidence="7">Leaves</tissue>
    </source>
</reference>
<dbReference type="PANTHER" id="PTHR13935:SF118">
    <property type="entry name" value="BHLH DOMAIN-CONTAINING PROTEIN"/>
    <property type="match status" value="1"/>
</dbReference>
<keyword evidence="2" id="KW-0805">Transcription regulation</keyword>
<organism evidence="7 8">
    <name type="scientific">Xanthoceras sorbifolium</name>
    <dbReference type="NCBI Taxonomy" id="99658"/>
    <lineage>
        <taxon>Eukaryota</taxon>
        <taxon>Viridiplantae</taxon>
        <taxon>Streptophyta</taxon>
        <taxon>Embryophyta</taxon>
        <taxon>Tracheophyta</taxon>
        <taxon>Spermatophyta</taxon>
        <taxon>Magnoliopsida</taxon>
        <taxon>eudicotyledons</taxon>
        <taxon>Gunneridae</taxon>
        <taxon>Pentapetalae</taxon>
        <taxon>rosids</taxon>
        <taxon>malvids</taxon>
        <taxon>Sapindales</taxon>
        <taxon>Sapindaceae</taxon>
        <taxon>Xanthoceroideae</taxon>
        <taxon>Xanthoceras</taxon>
    </lineage>
</organism>
<dbReference type="EMBL" id="JAFEMO010000010">
    <property type="protein sequence ID" value="KAH7560798.1"/>
    <property type="molecule type" value="Genomic_DNA"/>
</dbReference>
<feature type="domain" description="BHLH" evidence="6">
    <location>
        <begin position="9"/>
        <end position="43"/>
    </location>
</feature>
<name>A0ABQ8HIG3_9ROSI</name>
<dbReference type="SUPFAM" id="SSF47459">
    <property type="entry name" value="HLH, helix-loop-helix DNA-binding domain"/>
    <property type="match status" value="1"/>
</dbReference>
<accession>A0ABQ8HIG3</accession>
<keyword evidence="8" id="KW-1185">Reference proteome</keyword>
<evidence type="ECO:0000256" key="2">
    <source>
        <dbReference type="ARBA" id="ARBA00023015"/>
    </source>
</evidence>